<proteinExistence type="predicted"/>
<feature type="non-terminal residue" evidence="1">
    <location>
        <position position="1"/>
    </location>
</feature>
<dbReference type="Proteomes" id="UP001432027">
    <property type="component" value="Unassembled WGS sequence"/>
</dbReference>
<dbReference type="AlphaFoldDB" id="A0AAV5T166"/>
<name>A0AAV5T166_9BILA</name>
<sequence length="61" mass="6495">KHVAVRLNSQSSRFTSHQRIWKLCALPHGAPSASTAQLTLDNLLANGQILIVRGDGSQSGS</sequence>
<reference evidence="1" key="1">
    <citation type="submission" date="2023-10" db="EMBL/GenBank/DDBJ databases">
        <title>Genome assembly of Pristionchus species.</title>
        <authorList>
            <person name="Yoshida K."/>
            <person name="Sommer R.J."/>
        </authorList>
    </citation>
    <scope>NUCLEOTIDE SEQUENCE</scope>
    <source>
        <strain evidence="1">RS0144</strain>
    </source>
</reference>
<dbReference type="EMBL" id="BTSX01000003">
    <property type="protein sequence ID" value="GMS88292.1"/>
    <property type="molecule type" value="Genomic_DNA"/>
</dbReference>
<feature type="non-terminal residue" evidence="1">
    <location>
        <position position="61"/>
    </location>
</feature>
<organism evidence="1 2">
    <name type="scientific">Pristionchus entomophagus</name>
    <dbReference type="NCBI Taxonomy" id="358040"/>
    <lineage>
        <taxon>Eukaryota</taxon>
        <taxon>Metazoa</taxon>
        <taxon>Ecdysozoa</taxon>
        <taxon>Nematoda</taxon>
        <taxon>Chromadorea</taxon>
        <taxon>Rhabditida</taxon>
        <taxon>Rhabditina</taxon>
        <taxon>Diplogasteromorpha</taxon>
        <taxon>Diplogasteroidea</taxon>
        <taxon>Neodiplogasteridae</taxon>
        <taxon>Pristionchus</taxon>
    </lineage>
</organism>
<evidence type="ECO:0000313" key="2">
    <source>
        <dbReference type="Proteomes" id="UP001432027"/>
    </source>
</evidence>
<accession>A0AAV5T166</accession>
<comment type="caution">
    <text evidence="1">The sequence shown here is derived from an EMBL/GenBank/DDBJ whole genome shotgun (WGS) entry which is preliminary data.</text>
</comment>
<gene>
    <name evidence="1" type="ORF">PENTCL1PPCAC_10467</name>
</gene>
<keyword evidence="2" id="KW-1185">Reference proteome</keyword>
<evidence type="ECO:0000313" key="1">
    <source>
        <dbReference type="EMBL" id="GMS88292.1"/>
    </source>
</evidence>
<protein>
    <submittedName>
        <fullName evidence="1">Uncharacterized protein</fullName>
    </submittedName>
</protein>